<dbReference type="SUPFAM" id="SSF55785">
    <property type="entry name" value="PYP-like sensor domain (PAS domain)"/>
    <property type="match status" value="1"/>
</dbReference>
<dbReference type="InterPro" id="IPR043128">
    <property type="entry name" value="Rev_trsase/Diguanyl_cyclase"/>
</dbReference>
<dbReference type="InterPro" id="IPR000014">
    <property type="entry name" value="PAS"/>
</dbReference>
<proteinExistence type="predicted"/>
<dbReference type="SUPFAM" id="SSF55073">
    <property type="entry name" value="Nucleotide cyclase"/>
    <property type="match status" value="1"/>
</dbReference>
<dbReference type="SMART" id="SM00267">
    <property type="entry name" value="GGDEF"/>
    <property type="match status" value="1"/>
</dbReference>
<feature type="domain" description="GGDEF" evidence="2">
    <location>
        <begin position="167"/>
        <end position="300"/>
    </location>
</feature>
<dbReference type="Gene3D" id="3.30.70.270">
    <property type="match status" value="1"/>
</dbReference>
<evidence type="ECO:0000259" key="1">
    <source>
        <dbReference type="PROSITE" id="PS50112"/>
    </source>
</evidence>
<dbReference type="Pfam" id="PF13426">
    <property type="entry name" value="PAS_9"/>
    <property type="match status" value="1"/>
</dbReference>
<dbReference type="Pfam" id="PF00990">
    <property type="entry name" value="GGDEF"/>
    <property type="match status" value="1"/>
</dbReference>
<evidence type="ECO:0000259" key="2">
    <source>
        <dbReference type="PROSITE" id="PS50887"/>
    </source>
</evidence>
<dbReference type="Gene3D" id="3.30.450.20">
    <property type="entry name" value="PAS domain"/>
    <property type="match status" value="1"/>
</dbReference>
<accession>A0A644YI18</accession>
<dbReference type="PROSITE" id="PS50112">
    <property type="entry name" value="PAS"/>
    <property type="match status" value="1"/>
</dbReference>
<dbReference type="PANTHER" id="PTHR45138">
    <property type="entry name" value="REGULATORY COMPONENTS OF SENSORY TRANSDUCTION SYSTEM"/>
    <property type="match status" value="1"/>
</dbReference>
<evidence type="ECO:0000313" key="3">
    <source>
        <dbReference type="EMBL" id="MPM28146.1"/>
    </source>
</evidence>
<name>A0A644YI18_9ZZZZ</name>
<dbReference type="InterPro" id="IPR000160">
    <property type="entry name" value="GGDEF_dom"/>
</dbReference>
<dbReference type="CDD" id="cd01949">
    <property type="entry name" value="GGDEF"/>
    <property type="match status" value="1"/>
</dbReference>
<gene>
    <name evidence="3" type="ORF">SDC9_74665</name>
</gene>
<evidence type="ECO:0008006" key="4">
    <source>
        <dbReference type="Google" id="ProtNLM"/>
    </source>
</evidence>
<sequence length="303" mass="34921">MDHFVQESYFRFIFENSLDAILLMNPEGKVCRANMAACEMFQRVEEELLGICWDEMADYDDPNLQTVLRKREEKGWVRAEISLLRKDGTKFPADCTSAIFKDYEGKGWTAVLIRDLTVSVEVNDSQLKTEEETRYFASYDYVTGILNRRAFLQKLKIEMKRAGRKEKPLCLILADLDHFKQVNDEFGHLKGDEVLRQSARCMGKNLRPCDILGRFGGDEFIMCLPDTDIKAAAAVAERLREQIEKMELIHDGKKFSITASFGVTHGLFSSEEELDVFISRTDNNMYRAKMQRNSVFASEGERK</sequence>
<dbReference type="GO" id="GO:0052621">
    <property type="term" value="F:diguanylate cyclase activity"/>
    <property type="evidence" value="ECO:0007669"/>
    <property type="project" value="TreeGrafter"/>
</dbReference>
<organism evidence="3">
    <name type="scientific">bioreactor metagenome</name>
    <dbReference type="NCBI Taxonomy" id="1076179"/>
    <lineage>
        <taxon>unclassified sequences</taxon>
        <taxon>metagenomes</taxon>
        <taxon>ecological metagenomes</taxon>
    </lineage>
</organism>
<protein>
    <recommendedName>
        <fullName evidence="4">GGDEF domain-containing protein</fullName>
    </recommendedName>
</protein>
<dbReference type="InterPro" id="IPR029787">
    <property type="entry name" value="Nucleotide_cyclase"/>
</dbReference>
<dbReference type="PANTHER" id="PTHR45138:SF9">
    <property type="entry name" value="DIGUANYLATE CYCLASE DGCM-RELATED"/>
    <property type="match status" value="1"/>
</dbReference>
<dbReference type="PROSITE" id="PS50887">
    <property type="entry name" value="GGDEF"/>
    <property type="match status" value="1"/>
</dbReference>
<dbReference type="NCBIfam" id="TIGR00229">
    <property type="entry name" value="sensory_box"/>
    <property type="match status" value="1"/>
</dbReference>
<feature type="domain" description="PAS" evidence="1">
    <location>
        <begin position="6"/>
        <end position="50"/>
    </location>
</feature>
<dbReference type="InterPro" id="IPR050469">
    <property type="entry name" value="Diguanylate_Cyclase"/>
</dbReference>
<dbReference type="EMBL" id="VSSQ01005174">
    <property type="protein sequence ID" value="MPM28146.1"/>
    <property type="molecule type" value="Genomic_DNA"/>
</dbReference>
<dbReference type="InterPro" id="IPR035965">
    <property type="entry name" value="PAS-like_dom_sf"/>
</dbReference>
<dbReference type="AlphaFoldDB" id="A0A644YI18"/>
<comment type="caution">
    <text evidence="3">The sequence shown here is derived from an EMBL/GenBank/DDBJ whole genome shotgun (WGS) entry which is preliminary data.</text>
</comment>
<dbReference type="CDD" id="cd00130">
    <property type="entry name" value="PAS"/>
    <property type="match status" value="1"/>
</dbReference>
<dbReference type="NCBIfam" id="TIGR00254">
    <property type="entry name" value="GGDEF"/>
    <property type="match status" value="1"/>
</dbReference>
<reference evidence="3" key="1">
    <citation type="submission" date="2019-08" db="EMBL/GenBank/DDBJ databases">
        <authorList>
            <person name="Kucharzyk K."/>
            <person name="Murdoch R.W."/>
            <person name="Higgins S."/>
            <person name="Loffler F."/>
        </authorList>
    </citation>
    <scope>NUCLEOTIDE SEQUENCE</scope>
</reference>
<dbReference type="FunFam" id="3.30.70.270:FF:000001">
    <property type="entry name" value="Diguanylate cyclase domain protein"/>
    <property type="match status" value="1"/>
</dbReference>
<dbReference type="SMART" id="SM00091">
    <property type="entry name" value="PAS"/>
    <property type="match status" value="1"/>
</dbReference>